<dbReference type="InterPro" id="IPR000537">
    <property type="entry name" value="UbiA_prenyltransferase"/>
</dbReference>
<dbReference type="Gene3D" id="1.10.357.140">
    <property type="entry name" value="UbiA prenyltransferase"/>
    <property type="match status" value="1"/>
</dbReference>
<dbReference type="InterPro" id="IPR050475">
    <property type="entry name" value="Prenyltransferase_related"/>
</dbReference>
<feature type="transmembrane region" description="Helical" evidence="5">
    <location>
        <begin position="239"/>
        <end position="257"/>
    </location>
</feature>
<protein>
    <submittedName>
        <fullName evidence="6">UbiA prenyltransferase family</fullName>
    </submittedName>
</protein>
<evidence type="ECO:0000256" key="1">
    <source>
        <dbReference type="ARBA" id="ARBA00004141"/>
    </source>
</evidence>
<evidence type="ECO:0000313" key="7">
    <source>
        <dbReference type="Proteomes" id="UP001283341"/>
    </source>
</evidence>
<accession>A0AAE0IKI8</accession>
<feature type="transmembrane region" description="Helical" evidence="5">
    <location>
        <begin position="98"/>
        <end position="129"/>
    </location>
</feature>
<evidence type="ECO:0000256" key="4">
    <source>
        <dbReference type="ARBA" id="ARBA00023136"/>
    </source>
</evidence>
<dbReference type="CDD" id="cd13965">
    <property type="entry name" value="PT_UbiA_3"/>
    <property type="match status" value="1"/>
</dbReference>
<dbReference type="EMBL" id="JAUEDM010000002">
    <property type="protein sequence ID" value="KAK3326649.1"/>
    <property type="molecule type" value="Genomic_DNA"/>
</dbReference>
<feature type="transmembrane region" description="Helical" evidence="5">
    <location>
        <begin position="135"/>
        <end position="155"/>
    </location>
</feature>
<dbReference type="PANTHER" id="PTHR42723">
    <property type="entry name" value="CHLOROPHYLL SYNTHASE"/>
    <property type="match status" value="1"/>
</dbReference>
<dbReference type="AlphaFoldDB" id="A0AAE0IKI8"/>
<name>A0AAE0IKI8_9PEZI</name>
<dbReference type="Proteomes" id="UP001283341">
    <property type="component" value="Unassembled WGS sequence"/>
</dbReference>
<evidence type="ECO:0000256" key="3">
    <source>
        <dbReference type="ARBA" id="ARBA00022989"/>
    </source>
</evidence>
<comment type="caution">
    <text evidence="6">The sequence shown here is derived from an EMBL/GenBank/DDBJ whole genome shotgun (WGS) entry which is preliminary data.</text>
</comment>
<feature type="transmembrane region" description="Helical" evidence="5">
    <location>
        <begin position="167"/>
        <end position="187"/>
    </location>
</feature>
<keyword evidence="2 5" id="KW-0812">Transmembrane</keyword>
<comment type="subcellular location">
    <subcellularLocation>
        <location evidence="1">Membrane</location>
        <topology evidence="1">Multi-pass membrane protein</topology>
    </subcellularLocation>
</comment>
<dbReference type="GO" id="GO:0016020">
    <property type="term" value="C:membrane"/>
    <property type="evidence" value="ECO:0007669"/>
    <property type="project" value="UniProtKB-SubCell"/>
</dbReference>
<feature type="transmembrane region" description="Helical" evidence="5">
    <location>
        <begin position="269"/>
        <end position="285"/>
    </location>
</feature>
<evidence type="ECO:0000256" key="5">
    <source>
        <dbReference type="SAM" id="Phobius"/>
    </source>
</evidence>
<reference evidence="6" key="1">
    <citation type="journal article" date="2023" name="Mol. Phylogenet. Evol.">
        <title>Genome-scale phylogeny and comparative genomics of the fungal order Sordariales.</title>
        <authorList>
            <person name="Hensen N."/>
            <person name="Bonometti L."/>
            <person name="Westerberg I."/>
            <person name="Brannstrom I.O."/>
            <person name="Guillou S."/>
            <person name="Cros-Aarteil S."/>
            <person name="Calhoun S."/>
            <person name="Haridas S."/>
            <person name="Kuo A."/>
            <person name="Mondo S."/>
            <person name="Pangilinan J."/>
            <person name="Riley R."/>
            <person name="LaButti K."/>
            <person name="Andreopoulos B."/>
            <person name="Lipzen A."/>
            <person name="Chen C."/>
            <person name="Yan M."/>
            <person name="Daum C."/>
            <person name="Ng V."/>
            <person name="Clum A."/>
            <person name="Steindorff A."/>
            <person name="Ohm R.A."/>
            <person name="Martin F."/>
            <person name="Silar P."/>
            <person name="Natvig D.O."/>
            <person name="Lalanne C."/>
            <person name="Gautier V."/>
            <person name="Ament-Velasquez S.L."/>
            <person name="Kruys A."/>
            <person name="Hutchinson M.I."/>
            <person name="Powell A.J."/>
            <person name="Barry K."/>
            <person name="Miller A.N."/>
            <person name="Grigoriev I.V."/>
            <person name="Debuchy R."/>
            <person name="Gladieux P."/>
            <person name="Hiltunen Thoren M."/>
            <person name="Johannesson H."/>
        </authorList>
    </citation>
    <scope>NUCLEOTIDE SEQUENCE</scope>
    <source>
        <strain evidence="6">CBS 118394</strain>
    </source>
</reference>
<keyword evidence="3 5" id="KW-1133">Transmembrane helix</keyword>
<reference evidence="6" key="2">
    <citation type="submission" date="2023-06" db="EMBL/GenBank/DDBJ databases">
        <authorList>
            <consortium name="Lawrence Berkeley National Laboratory"/>
            <person name="Haridas S."/>
            <person name="Hensen N."/>
            <person name="Bonometti L."/>
            <person name="Westerberg I."/>
            <person name="Brannstrom I.O."/>
            <person name="Guillou S."/>
            <person name="Cros-Aarteil S."/>
            <person name="Calhoun S."/>
            <person name="Kuo A."/>
            <person name="Mondo S."/>
            <person name="Pangilinan J."/>
            <person name="Riley R."/>
            <person name="Labutti K."/>
            <person name="Andreopoulos B."/>
            <person name="Lipzen A."/>
            <person name="Chen C."/>
            <person name="Yanf M."/>
            <person name="Daum C."/>
            <person name="Ng V."/>
            <person name="Clum A."/>
            <person name="Steindorff A."/>
            <person name="Ohm R."/>
            <person name="Martin F."/>
            <person name="Silar P."/>
            <person name="Natvig D."/>
            <person name="Lalanne C."/>
            <person name="Gautier V."/>
            <person name="Ament-Velasquez S.L."/>
            <person name="Kruys A."/>
            <person name="Hutchinson M.I."/>
            <person name="Powell A.J."/>
            <person name="Barry K."/>
            <person name="Miller A.N."/>
            <person name="Grigoriev I.V."/>
            <person name="Debuchy R."/>
            <person name="Gladieux P."/>
            <person name="Thoren M.H."/>
            <person name="Johannesson H."/>
        </authorList>
    </citation>
    <scope>NUCLEOTIDE SEQUENCE</scope>
    <source>
        <strain evidence="6">CBS 118394</strain>
    </source>
</reference>
<organism evidence="6 7">
    <name type="scientific">Apodospora peruviana</name>
    <dbReference type="NCBI Taxonomy" id="516989"/>
    <lineage>
        <taxon>Eukaryota</taxon>
        <taxon>Fungi</taxon>
        <taxon>Dikarya</taxon>
        <taxon>Ascomycota</taxon>
        <taxon>Pezizomycotina</taxon>
        <taxon>Sordariomycetes</taxon>
        <taxon>Sordariomycetidae</taxon>
        <taxon>Sordariales</taxon>
        <taxon>Lasiosphaeriaceae</taxon>
        <taxon>Apodospora</taxon>
    </lineage>
</organism>
<dbReference type="InterPro" id="IPR044878">
    <property type="entry name" value="UbiA_sf"/>
</dbReference>
<keyword evidence="7" id="KW-1185">Reference proteome</keyword>
<proteinExistence type="predicted"/>
<evidence type="ECO:0000256" key="2">
    <source>
        <dbReference type="ARBA" id="ARBA00022692"/>
    </source>
</evidence>
<dbReference type="GO" id="GO:0016765">
    <property type="term" value="F:transferase activity, transferring alkyl or aryl (other than methyl) groups"/>
    <property type="evidence" value="ECO:0007669"/>
    <property type="project" value="InterPro"/>
</dbReference>
<keyword evidence="4 5" id="KW-0472">Membrane</keyword>
<dbReference type="PANTHER" id="PTHR42723:SF1">
    <property type="entry name" value="CHLOROPHYLL SYNTHASE, CHLOROPLASTIC"/>
    <property type="match status" value="1"/>
</dbReference>
<dbReference type="Pfam" id="PF01040">
    <property type="entry name" value="UbiA"/>
    <property type="match status" value="1"/>
</dbReference>
<gene>
    <name evidence="6" type="ORF">B0H66DRAFT_600753</name>
</gene>
<sequence length="289" mass="31452">MKDPIWLLATRPLEFLKTLYLFGKSDIPVATLPSMAVALVLAGPSNPPLVAKAFVWLQLHMLTFQVKNQIDGIEEDRLAKPHRPLPSGRISPASARTLYHVLFALMWAGALSTGTVVCTLAYSVAIVVYNEGGLAAVPVVKNVIGAVGLACYCWGTTVILDGGRQLQGLKAVAVLMIGFIFATTGHAQDFRDRSADALQNRRTIPLLLSEPVARWSLAAEIIVWTAGLLLLWKPPVVMGIVFTALGLRCLGGFVASYDEKDDCVSYCWYGFWILGSNLLPIFARLRGEL</sequence>
<evidence type="ECO:0000313" key="6">
    <source>
        <dbReference type="EMBL" id="KAK3326649.1"/>
    </source>
</evidence>